<feature type="non-terminal residue" evidence="1">
    <location>
        <position position="112"/>
    </location>
</feature>
<dbReference type="EMBL" id="BQXS01008908">
    <property type="protein sequence ID" value="GKT30586.1"/>
    <property type="molecule type" value="Genomic_DNA"/>
</dbReference>
<proteinExistence type="predicted"/>
<sequence>MSSFTDSVIQTVKPEFIHEGHWFCCPIPRDSRNIKSAAFPTIKAIDRNEEEDDEEYNQSSNAQSMMKGEYHDGIFTHISITFASSSPMKGAYICLCDFSSPSHLIFTLTSSK</sequence>
<keyword evidence="2" id="KW-1185">Reference proteome</keyword>
<evidence type="ECO:0000313" key="2">
    <source>
        <dbReference type="Proteomes" id="UP001057375"/>
    </source>
</evidence>
<evidence type="ECO:0000313" key="1">
    <source>
        <dbReference type="EMBL" id="GKT30586.1"/>
    </source>
</evidence>
<dbReference type="Proteomes" id="UP001057375">
    <property type="component" value="Unassembled WGS sequence"/>
</dbReference>
<organism evidence="1 2">
    <name type="scientific">Aduncisulcus paluster</name>
    <dbReference type="NCBI Taxonomy" id="2918883"/>
    <lineage>
        <taxon>Eukaryota</taxon>
        <taxon>Metamonada</taxon>
        <taxon>Carpediemonas-like organisms</taxon>
        <taxon>Aduncisulcus</taxon>
    </lineage>
</organism>
<feature type="non-terminal residue" evidence="1">
    <location>
        <position position="1"/>
    </location>
</feature>
<gene>
    <name evidence="1" type="ORF">ADUPG1_005558</name>
</gene>
<reference evidence="1" key="1">
    <citation type="submission" date="2022-03" db="EMBL/GenBank/DDBJ databases">
        <title>Draft genome sequence of Aduncisulcus paluster, a free-living microaerophilic Fornicata.</title>
        <authorList>
            <person name="Yuyama I."/>
            <person name="Kume K."/>
            <person name="Tamura T."/>
            <person name="Inagaki Y."/>
            <person name="Hashimoto T."/>
        </authorList>
    </citation>
    <scope>NUCLEOTIDE SEQUENCE</scope>
    <source>
        <strain evidence="1">NY0171</strain>
    </source>
</reference>
<protein>
    <submittedName>
        <fullName evidence="1">Uncharacterized protein</fullName>
    </submittedName>
</protein>
<name>A0ABQ5KF74_9EUKA</name>
<accession>A0ABQ5KF74</accession>
<comment type="caution">
    <text evidence="1">The sequence shown here is derived from an EMBL/GenBank/DDBJ whole genome shotgun (WGS) entry which is preliminary data.</text>
</comment>